<organism evidence="3 4">
    <name type="scientific">Paenibacillus hunanensis</name>
    <dbReference type="NCBI Taxonomy" id="539262"/>
    <lineage>
        <taxon>Bacteria</taxon>
        <taxon>Bacillati</taxon>
        <taxon>Bacillota</taxon>
        <taxon>Bacilli</taxon>
        <taxon>Bacillales</taxon>
        <taxon>Paenibacillaceae</taxon>
        <taxon>Paenibacillus</taxon>
    </lineage>
</organism>
<sequence length="227" mass="26114">MKSNQKLLVYVQLLEAKLPTASFTHAHNLERHVQEGRMTSVAELEHYIHNHLQPHLFRWEAPAIYGVYLAEAQQDAHTLARMDHAIIRQIIEPDHMQEASQTGKRLLKLARNLYPWMSFELLEQAMKQHGAILSLTVLHAWINIQLGMQREQAIECYFYTLLSCCMGRVAKALGLTIREAQQLTDEWSSIMEQQWLAQAQEAYHEQSQLFPPSFQSPLSLSPTVSGN</sequence>
<dbReference type="InterPro" id="IPR038277">
    <property type="entry name" value="UreF_sf"/>
</dbReference>
<name>A0ABU1IWP0_9BACL</name>
<comment type="caution">
    <text evidence="3">The sequence shown here is derived from an EMBL/GenBank/DDBJ whole genome shotgun (WGS) entry which is preliminary data.</text>
</comment>
<dbReference type="Proteomes" id="UP001185028">
    <property type="component" value="Unassembled WGS sequence"/>
</dbReference>
<evidence type="ECO:0000313" key="4">
    <source>
        <dbReference type="Proteomes" id="UP001185028"/>
    </source>
</evidence>
<keyword evidence="2" id="KW-0143">Chaperone</keyword>
<dbReference type="RefSeq" id="WP_188773618.1">
    <property type="nucleotide sequence ID" value="NZ_BMMB01000001.1"/>
</dbReference>
<dbReference type="PANTHER" id="PTHR33620:SF1">
    <property type="entry name" value="UREASE ACCESSORY PROTEIN F"/>
    <property type="match status" value="1"/>
</dbReference>
<keyword evidence="1" id="KW-0996">Nickel insertion</keyword>
<evidence type="ECO:0000313" key="3">
    <source>
        <dbReference type="EMBL" id="MDR6243425.1"/>
    </source>
</evidence>
<proteinExistence type="predicted"/>
<dbReference type="Pfam" id="PF01730">
    <property type="entry name" value="UreF"/>
    <property type="match status" value="1"/>
</dbReference>
<dbReference type="Gene3D" id="1.10.4190.10">
    <property type="entry name" value="Urease accessory protein UreF"/>
    <property type="match status" value="1"/>
</dbReference>
<accession>A0ABU1IWP0</accession>
<evidence type="ECO:0000256" key="2">
    <source>
        <dbReference type="ARBA" id="ARBA00023186"/>
    </source>
</evidence>
<keyword evidence="4" id="KW-1185">Reference proteome</keyword>
<reference evidence="3 4" key="1">
    <citation type="submission" date="2023-07" db="EMBL/GenBank/DDBJ databases">
        <title>Genomic Encyclopedia of Type Strains, Phase IV (KMG-IV): sequencing the most valuable type-strain genomes for metagenomic binning, comparative biology and taxonomic classification.</title>
        <authorList>
            <person name="Goeker M."/>
        </authorList>
    </citation>
    <scope>NUCLEOTIDE SEQUENCE [LARGE SCALE GENOMIC DNA]</scope>
    <source>
        <strain evidence="3 4">DSM 22170</strain>
    </source>
</reference>
<gene>
    <name evidence="3" type="ORF">JOC58_001312</name>
</gene>
<protein>
    <submittedName>
        <fullName evidence="3">Urease accessory protein</fullName>
    </submittedName>
</protein>
<dbReference type="PANTHER" id="PTHR33620">
    <property type="entry name" value="UREASE ACCESSORY PROTEIN F"/>
    <property type="match status" value="1"/>
</dbReference>
<dbReference type="EMBL" id="JAVDQH010000004">
    <property type="protein sequence ID" value="MDR6243425.1"/>
    <property type="molecule type" value="Genomic_DNA"/>
</dbReference>
<evidence type="ECO:0000256" key="1">
    <source>
        <dbReference type="ARBA" id="ARBA00022988"/>
    </source>
</evidence>
<dbReference type="InterPro" id="IPR002639">
    <property type="entry name" value="UreF"/>
</dbReference>